<dbReference type="EMBL" id="CP102453">
    <property type="protein sequence ID" value="UUX33778.1"/>
    <property type="molecule type" value="Genomic_DNA"/>
</dbReference>
<gene>
    <name evidence="5" type="ORF">NRE15_12940</name>
</gene>
<dbReference type="PANTHER" id="PTHR30363:SF44">
    <property type="entry name" value="AGA OPERON TRANSCRIPTIONAL REPRESSOR-RELATED"/>
    <property type="match status" value="1"/>
</dbReference>
<name>A0ABY5P5V5_9LACT</name>
<dbReference type="PROSITE" id="PS00894">
    <property type="entry name" value="HTH_DEOR_1"/>
    <property type="match status" value="1"/>
</dbReference>
<keyword evidence="2 5" id="KW-0238">DNA-binding</keyword>
<keyword evidence="3" id="KW-0804">Transcription</keyword>
<evidence type="ECO:0000313" key="5">
    <source>
        <dbReference type="EMBL" id="UUX33778.1"/>
    </source>
</evidence>
<dbReference type="RefSeq" id="WP_313793281.1">
    <property type="nucleotide sequence ID" value="NZ_CP102453.1"/>
</dbReference>
<evidence type="ECO:0000256" key="3">
    <source>
        <dbReference type="ARBA" id="ARBA00023163"/>
    </source>
</evidence>
<organism evidence="5 6">
    <name type="scientific">Fundicoccus culcitae</name>
    <dbReference type="NCBI Taxonomy" id="2969821"/>
    <lineage>
        <taxon>Bacteria</taxon>
        <taxon>Bacillati</taxon>
        <taxon>Bacillota</taxon>
        <taxon>Bacilli</taxon>
        <taxon>Lactobacillales</taxon>
        <taxon>Aerococcaceae</taxon>
        <taxon>Fundicoccus</taxon>
    </lineage>
</organism>
<dbReference type="InterPro" id="IPR050313">
    <property type="entry name" value="Carb_Metab_HTH_regulators"/>
</dbReference>
<dbReference type="Pfam" id="PF00455">
    <property type="entry name" value="DeoRC"/>
    <property type="match status" value="1"/>
</dbReference>
<dbReference type="InterPro" id="IPR018356">
    <property type="entry name" value="Tscrpt_reg_HTH_DeoR_CS"/>
</dbReference>
<proteinExistence type="predicted"/>
<dbReference type="SUPFAM" id="SSF46785">
    <property type="entry name" value="Winged helix' DNA-binding domain"/>
    <property type="match status" value="1"/>
</dbReference>
<accession>A0ABY5P5V5</accession>
<keyword evidence="1" id="KW-0805">Transcription regulation</keyword>
<dbReference type="PROSITE" id="PS51000">
    <property type="entry name" value="HTH_DEOR_2"/>
    <property type="match status" value="1"/>
</dbReference>
<dbReference type="SMART" id="SM00420">
    <property type="entry name" value="HTH_DEOR"/>
    <property type="match status" value="1"/>
</dbReference>
<dbReference type="Gene3D" id="3.40.50.1360">
    <property type="match status" value="1"/>
</dbReference>
<keyword evidence="6" id="KW-1185">Reference proteome</keyword>
<evidence type="ECO:0000313" key="6">
    <source>
        <dbReference type="Proteomes" id="UP001315967"/>
    </source>
</evidence>
<dbReference type="SUPFAM" id="SSF100950">
    <property type="entry name" value="NagB/RpiA/CoA transferase-like"/>
    <property type="match status" value="1"/>
</dbReference>
<evidence type="ECO:0000259" key="4">
    <source>
        <dbReference type="PROSITE" id="PS51000"/>
    </source>
</evidence>
<dbReference type="PANTHER" id="PTHR30363">
    <property type="entry name" value="HTH-TYPE TRANSCRIPTIONAL REGULATOR SRLR-RELATED"/>
    <property type="match status" value="1"/>
</dbReference>
<dbReference type="SMART" id="SM01134">
    <property type="entry name" value="DeoRC"/>
    <property type="match status" value="1"/>
</dbReference>
<dbReference type="GO" id="GO:0003677">
    <property type="term" value="F:DNA binding"/>
    <property type="evidence" value="ECO:0007669"/>
    <property type="project" value="UniProtKB-KW"/>
</dbReference>
<dbReference type="Pfam" id="PF08220">
    <property type="entry name" value="HTH_DeoR"/>
    <property type="match status" value="1"/>
</dbReference>
<protein>
    <submittedName>
        <fullName evidence="5">DeoR/GlpR family DNA-binding transcription regulator</fullName>
    </submittedName>
</protein>
<reference evidence="5 6" key="1">
    <citation type="submission" date="2022-08" db="EMBL/GenBank/DDBJ databases">
        <title>Aerococcaceae sp. nov isolated from spoiled eye mask.</title>
        <authorList>
            <person name="Zhou G."/>
            <person name="Xie X.-B."/>
            <person name="Shi Q.-S."/>
            <person name="Wang Y.-S."/>
            <person name="Wen X."/>
            <person name="Peng H."/>
            <person name="Yang X.-J."/>
            <person name="Tao H.-B."/>
            <person name="Huang X.-M."/>
        </authorList>
    </citation>
    <scope>NUCLEOTIDE SEQUENCE [LARGE SCALE GENOMIC DNA]</scope>
    <source>
        <strain evidence="6">DM20194951</strain>
    </source>
</reference>
<dbReference type="InterPro" id="IPR001034">
    <property type="entry name" value="DeoR_HTH"/>
</dbReference>
<dbReference type="InterPro" id="IPR037171">
    <property type="entry name" value="NagB/RpiA_transferase-like"/>
</dbReference>
<evidence type="ECO:0000256" key="1">
    <source>
        <dbReference type="ARBA" id="ARBA00023015"/>
    </source>
</evidence>
<dbReference type="InterPro" id="IPR014036">
    <property type="entry name" value="DeoR-like_C"/>
</dbReference>
<sequence>MLAHERREKILEILNRQQTFRISEHISQFNVTTETLRRDLEELESQNLLTRIHGGAIKVDKYPVNELNFKTRSEINLKAKKEIAKTAMQFVHEHDYIAMDVSTTNTEIAKELVNHFDSLTIITNSIEIISILSVKPNFTIIIPGGILRNKELAIIGESAENEVSQYNIRLFLMSISGISLTASLTDYGIGEVKMKKKFLENSKEVILVADHSKFEAIAFQKVCDFNQIECIVTDSGLDAEVLKVYEANDIKIVTQ</sequence>
<feature type="domain" description="HTH deoR-type" evidence="4">
    <location>
        <begin position="3"/>
        <end position="58"/>
    </location>
</feature>
<dbReference type="PRINTS" id="PR00037">
    <property type="entry name" value="HTHLACR"/>
</dbReference>
<dbReference type="Proteomes" id="UP001315967">
    <property type="component" value="Chromosome"/>
</dbReference>
<dbReference type="InterPro" id="IPR036390">
    <property type="entry name" value="WH_DNA-bd_sf"/>
</dbReference>
<evidence type="ECO:0000256" key="2">
    <source>
        <dbReference type="ARBA" id="ARBA00023125"/>
    </source>
</evidence>